<dbReference type="Ensembl" id="ENSAMET00000041050.1">
    <property type="protein sequence ID" value="ENSAMEP00000028658.1"/>
    <property type="gene ID" value="ENSAMEG00000027475.1"/>
</dbReference>
<name>A0A7N5JPP6_AILME</name>
<keyword evidence="2" id="KW-1185">Reference proteome</keyword>
<protein>
    <submittedName>
        <fullName evidence="1">Uncharacterized protein</fullName>
    </submittedName>
</protein>
<dbReference type="Proteomes" id="UP000008912">
    <property type="component" value="Unassembled WGS sequence"/>
</dbReference>
<proteinExistence type="predicted"/>
<dbReference type="AlphaFoldDB" id="A0A7N5JPP6"/>
<dbReference type="InParanoid" id="A0A7N5JPP6"/>
<organism evidence="1 2">
    <name type="scientific">Ailuropoda melanoleuca</name>
    <name type="common">Giant panda</name>
    <dbReference type="NCBI Taxonomy" id="9646"/>
    <lineage>
        <taxon>Eukaryota</taxon>
        <taxon>Metazoa</taxon>
        <taxon>Chordata</taxon>
        <taxon>Craniata</taxon>
        <taxon>Vertebrata</taxon>
        <taxon>Euteleostomi</taxon>
        <taxon>Mammalia</taxon>
        <taxon>Eutheria</taxon>
        <taxon>Laurasiatheria</taxon>
        <taxon>Carnivora</taxon>
        <taxon>Caniformia</taxon>
        <taxon>Ursidae</taxon>
        <taxon>Ailuropoda</taxon>
    </lineage>
</organism>
<evidence type="ECO:0000313" key="2">
    <source>
        <dbReference type="Proteomes" id="UP000008912"/>
    </source>
</evidence>
<sequence>MEGDRFLIIRNHRTTVFTEAKEWSTVFRLKRLLEGLKQPPMSSRSTRMTRFKALHTQPFSGLPSCPLG</sequence>
<reference evidence="1 2" key="1">
    <citation type="journal article" date="2010" name="Nature">
        <title>The sequence and de novo assembly of the giant panda genome.</title>
        <authorList>
            <person name="Li R."/>
            <person name="Fan W."/>
            <person name="Tian G."/>
            <person name="Zhu H."/>
            <person name="He L."/>
            <person name="Cai J."/>
            <person name="Huang Q."/>
            <person name="Cai Q."/>
            <person name="Li B."/>
            <person name="Bai Y."/>
            <person name="Zhang Z."/>
            <person name="Zhang Y."/>
            <person name="Wang W."/>
            <person name="Li J."/>
            <person name="Wei F."/>
            <person name="Li H."/>
            <person name="Jian M."/>
            <person name="Li J."/>
            <person name="Zhang Z."/>
            <person name="Nielsen R."/>
            <person name="Li D."/>
            <person name="Gu W."/>
            <person name="Yang Z."/>
            <person name="Xuan Z."/>
            <person name="Ryder O.A."/>
            <person name="Leung F.C."/>
            <person name="Zhou Y."/>
            <person name="Cao J."/>
            <person name="Sun X."/>
            <person name="Fu Y."/>
            <person name="Fang X."/>
            <person name="Guo X."/>
            <person name="Wang B."/>
            <person name="Hou R."/>
            <person name="Shen F."/>
            <person name="Mu B."/>
            <person name="Ni P."/>
            <person name="Lin R."/>
            <person name="Qian W."/>
            <person name="Wang G."/>
            <person name="Yu C."/>
            <person name="Nie W."/>
            <person name="Wang J."/>
            <person name="Wu Z."/>
            <person name="Liang H."/>
            <person name="Min J."/>
            <person name="Wu Q."/>
            <person name="Cheng S."/>
            <person name="Ruan J."/>
            <person name="Wang M."/>
            <person name="Shi Z."/>
            <person name="Wen M."/>
            <person name="Liu B."/>
            <person name="Ren X."/>
            <person name="Zheng H."/>
            <person name="Dong D."/>
            <person name="Cook K."/>
            <person name="Shan G."/>
            <person name="Zhang H."/>
            <person name="Kosiol C."/>
            <person name="Xie X."/>
            <person name="Lu Z."/>
            <person name="Zheng H."/>
            <person name="Li Y."/>
            <person name="Steiner C.C."/>
            <person name="Lam T.T."/>
            <person name="Lin S."/>
            <person name="Zhang Q."/>
            <person name="Li G."/>
            <person name="Tian J."/>
            <person name="Gong T."/>
            <person name="Liu H."/>
            <person name="Zhang D."/>
            <person name="Fang L."/>
            <person name="Ye C."/>
            <person name="Zhang J."/>
            <person name="Hu W."/>
            <person name="Xu A."/>
            <person name="Ren Y."/>
            <person name="Zhang G."/>
            <person name="Bruford M.W."/>
            <person name="Li Q."/>
            <person name="Ma L."/>
            <person name="Guo Y."/>
            <person name="An N."/>
            <person name="Hu Y."/>
            <person name="Zheng Y."/>
            <person name="Shi Y."/>
            <person name="Li Z."/>
            <person name="Liu Q."/>
            <person name="Chen Y."/>
            <person name="Zhao J."/>
            <person name="Qu N."/>
            <person name="Zhao S."/>
            <person name="Tian F."/>
            <person name="Wang X."/>
            <person name="Wang H."/>
            <person name="Xu L."/>
            <person name="Liu X."/>
            <person name="Vinar T."/>
            <person name="Wang Y."/>
            <person name="Lam T.W."/>
            <person name="Yiu S.M."/>
            <person name="Liu S."/>
            <person name="Zhang H."/>
            <person name="Li D."/>
            <person name="Huang Y."/>
            <person name="Wang X."/>
            <person name="Yang G."/>
            <person name="Jiang Z."/>
            <person name="Wang J."/>
            <person name="Qin N."/>
            <person name="Li L."/>
            <person name="Li J."/>
            <person name="Bolund L."/>
            <person name="Kristiansen K."/>
            <person name="Wong G.K."/>
            <person name="Olson M."/>
            <person name="Zhang X."/>
            <person name="Li S."/>
            <person name="Yang H."/>
            <person name="Wang J."/>
            <person name="Wang J."/>
        </authorList>
    </citation>
    <scope>NUCLEOTIDE SEQUENCE [LARGE SCALE GENOMIC DNA]</scope>
</reference>
<accession>A0A7N5JPP6</accession>
<reference evidence="1" key="3">
    <citation type="submission" date="2025-09" db="UniProtKB">
        <authorList>
            <consortium name="Ensembl"/>
        </authorList>
    </citation>
    <scope>IDENTIFICATION</scope>
</reference>
<reference evidence="1" key="2">
    <citation type="submission" date="2025-08" db="UniProtKB">
        <authorList>
            <consortium name="Ensembl"/>
        </authorList>
    </citation>
    <scope>IDENTIFICATION</scope>
</reference>
<dbReference type="GeneTree" id="ENSGT01030000240174"/>
<evidence type="ECO:0000313" key="1">
    <source>
        <dbReference type="Ensembl" id="ENSAMEP00000028658.1"/>
    </source>
</evidence>